<dbReference type="Gene3D" id="3.30.1010.10">
    <property type="entry name" value="Phosphatidylinositol 3-kinase Catalytic Subunit, Chain A, domain 4"/>
    <property type="match status" value="1"/>
</dbReference>
<evidence type="ECO:0000313" key="13">
    <source>
        <dbReference type="Proteomes" id="UP000243579"/>
    </source>
</evidence>
<evidence type="ECO:0000256" key="3">
    <source>
        <dbReference type="ARBA" id="ARBA00022741"/>
    </source>
</evidence>
<evidence type="ECO:0000256" key="1">
    <source>
        <dbReference type="ARBA" id="ARBA00012513"/>
    </source>
</evidence>
<dbReference type="InterPro" id="IPR011009">
    <property type="entry name" value="Kinase-like_dom_sf"/>
</dbReference>
<dbReference type="PANTHER" id="PTHR11139">
    <property type="entry name" value="ATAXIA TELANGIECTASIA MUTATED ATM -RELATED"/>
    <property type="match status" value="1"/>
</dbReference>
<feature type="compositionally biased region" description="Acidic residues" evidence="8">
    <location>
        <begin position="2838"/>
        <end position="2860"/>
    </location>
</feature>
<evidence type="ECO:0000313" key="12">
    <source>
        <dbReference type="EMBL" id="OQR94690.1"/>
    </source>
</evidence>
<dbReference type="SUPFAM" id="SSF48371">
    <property type="entry name" value="ARM repeat"/>
    <property type="match status" value="1"/>
</dbReference>
<evidence type="ECO:0000256" key="7">
    <source>
        <dbReference type="SAM" id="Coils"/>
    </source>
</evidence>
<dbReference type="STRING" id="1202772.A0A1V9ZA08"/>
<dbReference type="EMBL" id="JNBR01000354">
    <property type="protein sequence ID" value="OQR94690.1"/>
    <property type="molecule type" value="Genomic_DNA"/>
</dbReference>
<dbReference type="Pfam" id="PF02260">
    <property type="entry name" value="FATC"/>
    <property type="match status" value="1"/>
</dbReference>
<accession>A0A1V9ZA08</accession>
<dbReference type="InterPro" id="IPR050517">
    <property type="entry name" value="DDR_Repair_Kinase"/>
</dbReference>
<evidence type="ECO:0000256" key="4">
    <source>
        <dbReference type="ARBA" id="ARBA00022777"/>
    </source>
</evidence>
<dbReference type="Pfam" id="PF00454">
    <property type="entry name" value="PI3_PI4_kinase"/>
    <property type="match status" value="1"/>
</dbReference>
<dbReference type="InterPro" id="IPR016024">
    <property type="entry name" value="ARM-type_fold"/>
</dbReference>
<dbReference type="PROSITE" id="PS00916">
    <property type="entry name" value="PI3_4_KINASE_2"/>
    <property type="match status" value="1"/>
</dbReference>
<dbReference type="InterPro" id="IPR036940">
    <property type="entry name" value="PI3/4_kinase_cat_sf"/>
</dbReference>
<keyword evidence="2" id="KW-0808">Transferase</keyword>
<dbReference type="Pfam" id="PF15785">
    <property type="entry name" value="SMG1"/>
    <property type="match status" value="1"/>
</dbReference>
<proteinExistence type="predicted"/>
<dbReference type="EC" id="2.7.11.1" evidence="1"/>
<dbReference type="InterPro" id="IPR018936">
    <property type="entry name" value="PI3/4_kinase_CS"/>
</dbReference>
<dbReference type="SMART" id="SM01343">
    <property type="entry name" value="FATC"/>
    <property type="match status" value="1"/>
</dbReference>
<feature type="region of interest" description="Disordered" evidence="8">
    <location>
        <begin position="2837"/>
        <end position="2872"/>
    </location>
</feature>
<evidence type="ECO:0000256" key="2">
    <source>
        <dbReference type="ARBA" id="ARBA00022679"/>
    </source>
</evidence>
<dbReference type="Gene3D" id="1.10.1070.11">
    <property type="entry name" value="Phosphatidylinositol 3-/4-kinase, catalytic domain"/>
    <property type="match status" value="1"/>
</dbReference>
<comment type="caution">
    <text evidence="12">The sequence shown here is derived from an EMBL/GenBank/DDBJ whole genome shotgun (WGS) entry which is preliminary data.</text>
</comment>
<dbReference type="InterPro" id="IPR000403">
    <property type="entry name" value="PI3/4_kinase_cat_dom"/>
</dbReference>
<evidence type="ECO:0000256" key="5">
    <source>
        <dbReference type="ARBA" id="ARBA00022840"/>
    </source>
</evidence>
<dbReference type="InterPro" id="IPR031559">
    <property type="entry name" value="SMG1"/>
</dbReference>
<keyword evidence="5" id="KW-0067">ATP-binding</keyword>
<dbReference type="InterPro" id="IPR003152">
    <property type="entry name" value="FATC_dom"/>
</dbReference>
<dbReference type="PROSITE" id="PS51189">
    <property type="entry name" value="FAT"/>
    <property type="match status" value="1"/>
</dbReference>
<feature type="domain" description="PI3K/PI4K catalytic" evidence="9">
    <location>
        <begin position="1623"/>
        <end position="1946"/>
    </location>
</feature>
<evidence type="ECO:0000256" key="6">
    <source>
        <dbReference type="ARBA" id="ARBA00023161"/>
    </source>
</evidence>
<dbReference type="OrthoDB" id="381190at2759"/>
<feature type="coiled-coil region" evidence="7">
    <location>
        <begin position="1963"/>
        <end position="1997"/>
    </location>
</feature>
<name>A0A1V9ZA08_ACHHY</name>
<keyword evidence="4 12" id="KW-0418">Kinase</keyword>
<dbReference type="GO" id="GO:0000184">
    <property type="term" value="P:nuclear-transcribed mRNA catabolic process, nonsense-mediated decay"/>
    <property type="evidence" value="ECO:0007669"/>
    <property type="project" value="UniProtKB-KW"/>
</dbReference>
<protein>
    <recommendedName>
        <fullName evidence="1">non-specific serine/threonine protein kinase</fullName>
        <ecNumber evidence="1">2.7.11.1</ecNumber>
    </recommendedName>
</protein>
<dbReference type="GO" id="GO:0004674">
    <property type="term" value="F:protein serine/threonine kinase activity"/>
    <property type="evidence" value="ECO:0007669"/>
    <property type="project" value="UniProtKB-EC"/>
</dbReference>
<evidence type="ECO:0000259" key="9">
    <source>
        <dbReference type="PROSITE" id="PS50290"/>
    </source>
</evidence>
<dbReference type="InterPro" id="IPR014009">
    <property type="entry name" value="PIK_FAT"/>
</dbReference>
<keyword evidence="6" id="KW-0866">Nonsense-mediated mRNA decay</keyword>
<dbReference type="PANTHER" id="PTHR11139:SF71">
    <property type="entry name" value="SERINE_THREONINE-PROTEIN KINASE SMG1"/>
    <property type="match status" value="1"/>
</dbReference>
<evidence type="ECO:0000256" key="8">
    <source>
        <dbReference type="SAM" id="MobiDB-lite"/>
    </source>
</evidence>
<keyword evidence="13" id="KW-1185">Reference proteome</keyword>
<reference evidence="12 13" key="1">
    <citation type="journal article" date="2014" name="Genome Biol. Evol.">
        <title>The secreted proteins of Achlya hypogyna and Thraustotheca clavata identify the ancestral oomycete secretome and reveal gene acquisitions by horizontal gene transfer.</title>
        <authorList>
            <person name="Misner I."/>
            <person name="Blouin N."/>
            <person name="Leonard G."/>
            <person name="Richards T.A."/>
            <person name="Lane C.E."/>
        </authorList>
    </citation>
    <scope>NUCLEOTIDE SEQUENCE [LARGE SCALE GENOMIC DNA]</scope>
    <source>
        <strain evidence="12 13">ATCC 48635</strain>
    </source>
</reference>
<evidence type="ECO:0000259" key="11">
    <source>
        <dbReference type="PROSITE" id="PS51190"/>
    </source>
</evidence>
<feature type="domain" description="FAT" evidence="10">
    <location>
        <begin position="941"/>
        <end position="1421"/>
    </location>
</feature>
<dbReference type="SUPFAM" id="SSF56112">
    <property type="entry name" value="Protein kinase-like (PK-like)"/>
    <property type="match status" value="1"/>
</dbReference>
<dbReference type="SMART" id="SM00146">
    <property type="entry name" value="PI3Kc"/>
    <property type="match status" value="1"/>
</dbReference>
<gene>
    <name evidence="12" type="ORF">ACHHYP_00992</name>
</gene>
<evidence type="ECO:0000259" key="10">
    <source>
        <dbReference type="PROSITE" id="PS51189"/>
    </source>
</evidence>
<keyword evidence="3" id="KW-0547">Nucleotide-binding</keyword>
<dbReference type="GO" id="GO:0005634">
    <property type="term" value="C:nucleus"/>
    <property type="evidence" value="ECO:0007669"/>
    <property type="project" value="TreeGrafter"/>
</dbReference>
<keyword evidence="7" id="KW-0175">Coiled coil</keyword>
<feature type="domain" description="FATC" evidence="11">
    <location>
        <begin position="2902"/>
        <end position="2934"/>
    </location>
</feature>
<dbReference type="GO" id="GO:0005524">
    <property type="term" value="F:ATP binding"/>
    <property type="evidence" value="ECO:0007669"/>
    <property type="project" value="UniProtKB-KW"/>
</dbReference>
<organism evidence="12 13">
    <name type="scientific">Achlya hypogyna</name>
    <name type="common">Oomycete</name>
    <name type="synonym">Protoachlya hypogyna</name>
    <dbReference type="NCBI Taxonomy" id="1202772"/>
    <lineage>
        <taxon>Eukaryota</taxon>
        <taxon>Sar</taxon>
        <taxon>Stramenopiles</taxon>
        <taxon>Oomycota</taxon>
        <taxon>Saprolegniomycetes</taxon>
        <taxon>Saprolegniales</taxon>
        <taxon>Achlyaceae</taxon>
        <taxon>Achlya</taxon>
    </lineage>
</organism>
<dbReference type="PROSITE" id="PS50290">
    <property type="entry name" value="PI3_4_KINASE_3"/>
    <property type="match status" value="1"/>
</dbReference>
<dbReference type="Proteomes" id="UP000243579">
    <property type="component" value="Unassembled WGS sequence"/>
</dbReference>
<sequence>MYDQQQQDFAGLLLRLYQASQGLHKASKKAQEELQTHLATCTLPVDCHQKLFHQVLHHATLSGDANTGPTRWLALIAASNLLSTAELIAYYGQPPQQCIIFGVLRDAIERWFKLCSSDDRPSSQLRDGVFVPSTVLQHERLAQQSGRAFALGMFIDAIVGAIEAAGDDETVAVLARVLQATLHQPKALQKVFVRVANVLMAWITRAETAPAQRDIIVAVLFDMKELWATNTVFASQVTTTLARELDELSGSLLHAGGLLRLNGVVVSLMAVIHGLGHGPAAHVVHALLTCGSHYLLHIKSVLACATALTKLAADATDDWALAAVDFLLLHTCALSERHLASTNHVATVLDAVDVLLGALQPGRHAIAALRVLSRRLPVELPMPYGVKTVAPTPKAPRAPTALRHLVHLPSLLPRVTRLAVALTRVGGLATLEVFGFDAVSSTRDLPYTMFCLMVLGVAEVPSDTGDGGTLGGICARLAKALDKWAPVPAIFTSAVAVLGRLLPLAGLVGDAGLVLATTLARHVGAFPTPAVFRLFQYLMDHAPTLAISLPLDTELLPPFQGLTRHADPTVRGAALRCLTAFVAAPLLDVGLELLFDGDADVAAQALHVVGHAALTHRATSKAHVTPKASRSPQPPPTAFTAGDFAALMAALEANDPTLWSSTSASATPLLDARTRVWTAAAWCVDQRLRTHYGNAGQTFAALERLLHQHKALTGPSARLVLEFVHALELAILHACNEAATDADNKTTAFYKTNRRVCEDWLLRIRPALIRISDRVAAAGLSRYHALALVRGARKPAPTPGGFFAVATALCDGLDVPALQGYVAWSQRLKLHLPWLPAMLEEAQLLYEAAAATYEKLFAPLHALATNLGTGLQLEHEAEAEKVQAVGDVTSYVAAHGLEGVDLSALFIRCAHCYANVRDWPGVAALMATALDVAAFLGHVQACTATPLSVATDMAALAVAWDVEKQLVDAKVTPSLRFSRLPTTLPPLQQWTVLGVVDDALLRCSLAPALTDVQLDQHAALLAAQLRLATLDETSIAVVKGQRMSRRLERMLLEVACLDMLRSPRLPASRLRLRAHEHDSSVYLPLLDVSRYLGLDQFDLQLAMVRLARKQGNTDFAQTLLAQVADGPATAAVVTYERACLLYAGSQPAAAFASMHPLAMIAERSPVLGKVHRKLAQWLLDDASWSAEEKTQCLAGASLSATVEASLAAATVLEPLSYQAWLAWSNYWFAACAAPTDNTVTLTRDETTAIDAALASAPALPADALRTALRRFIQNDSEADDTVSFAAVCDPLPASPALDALHDVYNRVRARVLEPHRAAIRGYLTYLATASPASMQSHGLIVTLRLLGFIVQWGHEPSLQPELDAGLASAPIQPWERVVPQLLARLGHPHPAVSMRVTAILARLAAQSPQLMVYPVVVESLAGSLVAPDVVASVAQVVTELRRVAHLWEDAWIGLLTKLGTDVARRGHTLEKEAQRVNTNTSLSPVEKRRLGHVKFVAIMKPVVAAIEALRAETFARNPETPHERWFAVHFAPAIDAALIRFHDACAVGESLRASLGGTATADPLVEYVWMPLHDVLKRLTPHQRRLALPLAEISPVLAGLDSGQVPMPGVGATKKGALFVDRIEPVAHVLATKTRPKTLTFYGSDGRPHQYLLKAKEDLHLDERIMQLLATINVSLGANKDARTMDLVARHYSVVPLSNDSGLIQMVPDVMPLFQLYTQATQAVASPTAPFYAQLKALGIKDATPGGRPTWPLSVLRQAYITLVAEGQARPNVLRQALLATSSSVDAYERKNTRFARSLAVMSVVGYLIGLGDRHLDNILLCATGDVVHIDYNVCFDKGRKLKVPEVVPFRLTSMLLGALGPTGVDGTFRVAMERTLAVARDDVATKETILTLLQAFVYDPLVDWKEGPRKLWRMEMNVQLSLFASRAHEREVETHDVWANILASWGALRDGCQRLVAVAAPVVGAAQRAAAAQKELRALQAMHDAAMTELQTLQLAQIAVAPTPTTTDHDAVRVRVEALARDCSERRAQLQAWLATPPPELEWGLEDLPPFTGVCADAPLLGPCTAVDRAAFYLAEALTELGTELQPALAWFQQARQSLYSPARGPSAFDEWCHWTTAALHDATAVDAAAAVRARADETARLAANLIDLDNAVTESKLPEPPTVPDTMTAVRAVRRMGDAVHRLKSDWQLSNAQGHKALKLAIAQWCLDEQAADRSWPHLSALVVGTAWLMEVAGKGSFRHVPIEPWLTAPLCLPVWKTGDKWSALHGAVAALHAFDVRVLPQFCHPLQPLRRCATSALCRRLRGSLEALQCTSLPHTAWLEALEWAVDAIPAADDLPLTAYFAPTLLWAAPGLADLRHLCHRLCTIECAGSDAHEAIEAKWATCLLDIGLLVCDGANGSALRERFHDAASELLAQSYAAHATLVQRTCSVEWKLKAALTAEWAQFVHVPSSTALLNQLQLPALLAQLTEAWRAALAHEAASARCASASHAAGLAQQQRLLAAWLADVPASGTMSRTTFLTLLDSTRPAVAEMLERRQTLQAVLTDVLPQLEVAVGRGPKPSAQLQAALTAASALLGRADAVADSLMWIHAAEAAYRDSGSDAVAALDAGGIHLLDEYRALLAASSAQDTVEQRRRVRAAALATEVHNAQERLVALHSVVNTAHAELDRHLPRVLPFLGPVLEPLQTTLVPEAFAALHEAAPHALWENERLVRLLAKSLRPGALPDFQAKLRAFDDVCRELRTIVGALQAPVLHLAGVPLDSALGRKKTLAAVVSGGGSSSPSQDAGRQLVTDIGRVLEALAWTSPEANAVATAMALTSAAMEAFEDIANTALELSKEEEGDWSDDDDSSSDNEESNDTSDDRISDDATDAVRVQERNRYGLQVLQRVKEKLDGFPTPRAPPLKVPAHVDWLVSQATSVDNLCVMYEGWTPWI</sequence>
<dbReference type="PROSITE" id="PS51190">
    <property type="entry name" value="FATC"/>
    <property type="match status" value="1"/>
</dbReference>